<keyword evidence="1" id="KW-0694">RNA-binding</keyword>
<feature type="domain" description="A to I editase" evidence="4">
    <location>
        <begin position="1178"/>
        <end position="1525"/>
    </location>
</feature>
<evidence type="ECO:0000313" key="5">
    <source>
        <dbReference type="EMBL" id="KAK2569215.1"/>
    </source>
</evidence>
<feature type="domain" description="DRBM" evidence="3">
    <location>
        <begin position="946"/>
        <end position="1014"/>
    </location>
</feature>
<dbReference type="PROSITE" id="PS50141">
    <property type="entry name" value="A_DEAMIN_EDITASE"/>
    <property type="match status" value="1"/>
</dbReference>
<feature type="domain" description="DRBM" evidence="3">
    <location>
        <begin position="819"/>
        <end position="924"/>
    </location>
</feature>
<dbReference type="SUPFAM" id="SSF54768">
    <property type="entry name" value="dsRNA-binding domain-like"/>
    <property type="match status" value="5"/>
</dbReference>
<dbReference type="Pfam" id="PF02137">
    <property type="entry name" value="A_deamin"/>
    <property type="match status" value="1"/>
</dbReference>
<dbReference type="GO" id="GO:0003725">
    <property type="term" value="F:double-stranded RNA binding"/>
    <property type="evidence" value="ECO:0007669"/>
    <property type="project" value="TreeGrafter"/>
</dbReference>
<dbReference type="PROSITE" id="PS50137">
    <property type="entry name" value="DS_RBD"/>
    <property type="match status" value="5"/>
</dbReference>
<protein>
    <submittedName>
        <fullName evidence="5">Double-stranded RNA-specific adenosine deaminase</fullName>
    </submittedName>
</protein>
<dbReference type="GO" id="GO:0005730">
    <property type="term" value="C:nucleolus"/>
    <property type="evidence" value="ECO:0007669"/>
    <property type="project" value="TreeGrafter"/>
</dbReference>
<keyword evidence="6" id="KW-1185">Reference proteome</keyword>
<feature type="compositionally biased region" description="Basic residues" evidence="2">
    <location>
        <begin position="419"/>
        <end position="443"/>
    </location>
</feature>
<comment type="caution">
    <text evidence="5">The sequence shown here is derived from an EMBL/GenBank/DDBJ whole genome shotgun (WGS) entry which is preliminary data.</text>
</comment>
<feature type="compositionally biased region" description="Basic residues" evidence="2">
    <location>
        <begin position="688"/>
        <end position="697"/>
    </location>
</feature>
<dbReference type="GO" id="GO:0006382">
    <property type="term" value="P:adenosine to inosine editing"/>
    <property type="evidence" value="ECO:0007669"/>
    <property type="project" value="TreeGrafter"/>
</dbReference>
<dbReference type="PANTHER" id="PTHR10910">
    <property type="entry name" value="EUKARYOTE SPECIFIC DSRNA BINDING PROTEIN"/>
    <property type="match status" value="1"/>
</dbReference>
<dbReference type="Pfam" id="PF15798">
    <property type="entry name" value="PRAS"/>
    <property type="match status" value="1"/>
</dbReference>
<dbReference type="Pfam" id="PF00035">
    <property type="entry name" value="dsrm"/>
    <property type="match status" value="5"/>
</dbReference>
<dbReference type="GO" id="GO:0008251">
    <property type="term" value="F:tRNA-specific adenosine deaminase activity"/>
    <property type="evidence" value="ECO:0007669"/>
    <property type="project" value="TreeGrafter"/>
</dbReference>
<evidence type="ECO:0000256" key="1">
    <source>
        <dbReference type="PROSITE-ProRule" id="PRU00266"/>
    </source>
</evidence>
<dbReference type="InterPro" id="IPR026682">
    <property type="entry name" value="AKT1S1"/>
</dbReference>
<dbReference type="InterPro" id="IPR002466">
    <property type="entry name" value="A_deamin"/>
</dbReference>
<dbReference type="EMBL" id="JARQWQ010000010">
    <property type="protein sequence ID" value="KAK2569215.1"/>
    <property type="molecule type" value="Genomic_DNA"/>
</dbReference>
<name>A0AAD9QY18_ACRCE</name>
<dbReference type="GO" id="GO:0005737">
    <property type="term" value="C:cytoplasm"/>
    <property type="evidence" value="ECO:0007669"/>
    <property type="project" value="TreeGrafter"/>
</dbReference>
<dbReference type="PANTHER" id="PTHR10910:SF107">
    <property type="entry name" value="DOUBLE-STRANDED RNA-SPECIFIC ADENOSINE DEAMINASE"/>
    <property type="match status" value="1"/>
</dbReference>
<evidence type="ECO:0000313" key="6">
    <source>
        <dbReference type="Proteomes" id="UP001249851"/>
    </source>
</evidence>
<dbReference type="Proteomes" id="UP001249851">
    <property type="component" value="Unassembled WGS sequence"/>
</dbReference>
<accession>A0AAD9QY18</accession>
<feature type="domain" description="DRBM" evidence="3">
    <location>
        <begin position="1047"/>
        <end position="1116"/>
    </location>
</feature>
<dbReference type="GO" id="GO:0006396">
    <property type="term" value="P:RNA processing"/>
    <property type="evidence" value="ECO:0007669"/>
    <property type="project" value="InterPro"/>
</dbReference>
<dbReference type="GO" id="GO:0003726">
    <property type="term" value="F:double-stranded RNA adenosine deaminase activity"/>
    <property type="evidence" value="ECO:0007669"/>
    <property type="project" value="TreeGrafter"/>
</dbReference>
<sequence>MSKFKCKCMNITVHVKEKATREADGKAFVSQPVKSTFFSLDLFEVELAVGGITKEVGSLVRETKIEDWNVFSCLNCKMDTHALHVVKKYDRVLISRKMESDPDVFNKNITSPKYSEVFKIVLAPVKSTEEVILDNSEVTTSAWLLNSPEQSVSYTVSDKLRIINFAEQHGNSDAEREFGVSESNVRLWRKSKENLEKMPRLKRANRGKKAPWLGLETDLLGWITEKRNNGLAILPSLVRLKALKMAKDEKYGIPARHPLPSGKTLDTVPLKLLSEHISEKQRFFSVWPFPAEGSVDNAVLLGHQDTISLAMTSVQEQVKKYLQAEENSMNERIRKYTEEQKAQFIVLQSQAFKDKQAVYCTIKREEERSLESSLDEAIRDSSLDTPLVYKPEHPVAPRVDEYDNTLSQVHITQVASQKTRSRPPPHHPSHKTRKTPHKAKQHQMKGFSFESDPDPVFSLDDFTNDCEPFFESEEDDLSSDNSFQAEEHPYNPRLKHVKKATQYSTSVPITMPSGKNSPAEDDEFVIPEPSKIGESMRAIARSVHESSEALFGELPPPRRTRRIDFVTTLLIQFSVLQRGEMYGNLVNKNARAALKEYGDHNGASVDFDIIPSASAENTQFIAKAIVGNRQFSPATASSKKDAKENAADLALRAIYQEPYGRFRKPLGAPESTELGSNDQVGSSFMLRRSPRKRRAKAKSLVPSAPPDKDPVMLLNEYGQKRGQVVNFEDVHCTYPGLYSAQVTIGDRVFGPKRNSSKKMARKLAAIVALKELMNWEPSEGMFDMTEDSPHWSVARNSGSEIPHSQGEVVQNQAILLHKDPVMLLNEHCQKNQLKVHGMHPTDERKDTSRDNLFVRADSSTLKLHLVVKNIKIAYEDFPHVGPDHKKTFTCQVVVGETRFEEGSGASKSLAKRNAAMHALKGLFQMDVEMSLKPGSTNKEEIDVSRHPVSILYEYGQKKGLKVEFEDLGHSGPDHFKVFNFRAKVGDLLCDKGSGRSKKDARKEAAAIALQSLGFQVSPGLITPQPTIGQALPRENEVPKASLTDGKNAVCALYELCQAYRLPQPEVIDVQPEEYSDPSLFYSAFKVGDQQFEHGAGRSKKTSKEAAAQHALAELSKINGALQYKRSASTEGDKFAALVWNHLLALTRDAPEGWRFAGYKIVAAFIMQDGEDDPGSIVSLATGNKCISGDSLRMDGTRVNDSHAEVVARRGLIRFFHHHIAILLNGSADEKSIFVQKERQGKIQLRDGVKFHLYVSTAPCGDAAVFVNESSTSHNNASETKAFSGSRHHGLLRTKVEKGEGTIPLDPKDGILTIDGIRMGQRLRTASCSDKIAKWNVLGVQGTLLSVLIEPVYITSVILGKLYDPAHLSRAVSMRVELDNDNSFSNQLPDSFHVNHPQLERGSLVEQGQCREIETKCKTNVLSLNWCVSVDTSVEIFDGCLGTFPNYHLAKPPRISRQALFASLKEVIRSSQNLEHRQILEAQTYGQAKELARDYQKTKVMLYKRLQDLGFGSWELMQKPPEMNFFS</sequence>
<feature type="region of interest" description="Disordered" evidence="2">
    <location>
        <begin position="687"/>
        <end position="708"/>
    </location>
</feature>
<feature type="domain" description="DRBM" evidence="3">
    <location>
        <begin position="709"/>
        <end position="774"/>
    </location>
</feature>
<proteinExistence type="predicted"/>
<reference evidence="5" key="2">
    <citation type="journal article" date="2023" name="Science">
        <title>Genomic signatures of disease resistance in endangered staghorn corals.</title>
        <authorList>
            <person name="Vollmer S.V."/>
            <person name="Selwyn J.D."/>
            <person name="Despard B.A."/>
            <person name="Roesel C.L."/>
        </authorList>
    </citation>
    <scope>NUCLEOTIDE SEQUENCE</scope>
    <source>
        <strain evidence="5">K2</strain>
    </source>
</reference>
<gene>
    <name evidence="5" type="ORF">P5673_006116</name>
</gene>
<dbReference type="CDD" id="cd19875">
    <property type="entry name" value="DSRM_EIF2AK2-like"/>
    <property type="match status" value="3"/>
</dbReference>
<evidence type="ECO:0000259" key="4">
    <source>
        <dbReference type="PROSITE" id="PS50141"/>
    </source>
</evidence>
<reference evidence="5" key="1">
    <citation type="journal article" date="2023" name="G3 (Bethesda)">
        <title>Whole genome assembly and annotation of the endangered Caribbean coral Acropora cervicornis.</title>
        <authorList>
            <person name="Selwyn J.D."/>
            <person name="Vollmer S.V."/>
        </authorList>
    </citation>
    <scope>NUCLEOTIDE SEQUENCE</scope>
    <source>
        <strain evidence="5">K2</strain>
    </source>
</reference>
<organism evidence="5 6">
    <name type="scientific">Acropora cervicornis</name>
    <name type="common">Staghorn coral</name>
    <dbReference type="NCBI Taxonomy" id="6130"/>
    <lineage>
        <taxon>Eukaryota</taxon>
        <taxon>Metazoa</taxon>
        <taxon>Cnidaria</taxon>
        <taxon>Anthozoa</taxon>
        <taxon>Hexacorallia</taxon>
        <taxon>Scleractinia</taxon>
        <taxon>Astrocoeniina</taxon>
        <taxon>Acroporidae</taxon>
        <taxon>Acropora</taxon>
    </lineage>
</organism>
<dbReference type="GO" id="GO:0032007">
    <property type="term" value="P:negative regulation of TOR signaling"/>
    <property type="evidence" value="ECO:0007669"/>
    <property type="project" value="InterPro"/>
</dbReference>
<feature type="domain" description="DRBM" evidence="3">
    <location>
        <begin position="589"/>
        <end position="656"/>
    </location>
</feature>
<dbReference type="SMART" id="SM00358">
    <property type="entry name" value="DSRM"/>
    <property type="match status" value="5"/>
</dbReference>
<dbReference type="InterPro" id="IPR014720">
    <property type="entry name" value="dsRBD_dom"/>
</dbReference>
<feature type="region of interest" description="Disordered" evidence="2">
    <location>
        <begin position="412"/>
        <end position="443"/>
    </location>
</feature>
<evidence type="ECO:0000259" key="3">
    <source>
        <dbReference type="PROSITE" id="PS50137"/>
    </source>
</evidence>
<evidence type="ECO:0000256" key="2">
    <source>
        <dbReference type="SAM" id="MobiDB-lite"/>
    </source>
</evidence>
<dbReference type="Gene3D" id="3.30.160.20">
    <property type="match status" value="5"/>
</dbReference>
<dbReference type="GO" id="GO:0048011">
    <property type="term" value="P:neurotrophin TRK receptor signaling pathway"/>
    <property type="evidence" value="ECO:0007669"/>
    <property type="project" value="InterPro"/>
</dbReference>
<dbReference type="SMART" id="SM00552">
    <property type="entry name" value="ADEAMc"/>
    <property type="match status" value="1"/>
</dbReference>